<dbReference type="STRING" id="1108045.GORHZ_117_00030"/>
<dbReference type="PRINTS" id="PR00111">
    <property type="entry name" value="ABHYDROLASE"/>
</dbReference>
<sequence>MVVTAEYHQSARTPDGARLSVQVRGSGPVLLLLSGQANSHHWWDRARADFAHDHTTVTFDYRGTGGSSSGVERYATELFARDALTVMDSLFIDRFSVYGTSMGGRVAQWLAVLAPQRVDMLVLGCTTPGGEHALHSDVAVRRRLMAPDARPYLLSLMYTRQWIATHAGPYHVLGDPTMTTTDRQAHLRASSTHDAWDVLPSIEASTLILHGTDDALIPSRNAQLLERRIPRGRVVLFEGARHAYFDEFRPSAADVVLEALGTRSS</sequence>
<dbReference type="PANTHER" id="PTHR43433">
    <property type="entry name" value="HYDROLASE, ALPHA/BETA FOLD FAMILY PROTEIN"/>
    <property type="match status" value="1"/>
</dbReference>
<dbReference type="Proteomes" id="UP000008363">
    <property type="component" value="Unassembled WGS sequence"/>
</dbReference>
<protein>
    <submittedName>
        <fullName evidence="2">Putative hydrolase</fullName>
    </submittedName>
</protein>
<name>K6VV21_9ACTN</name>
<dbReference type="SUPFAM" id="SSF53474">
    <property type="entry name" value="alpha/beta-Hydrolases"/>
    <property type="match status" value="1"/>
</dbReference>
<proteinExistence type="predicted"/>
<gene>
    <name evidence="2" type="ORF">GORHZ_117_00030</name>
</gene>
<dbReference type="InterPro" id="IPR050471">
    <property type="entry name" value="AB_hydrolase"/>
</dbReference>
<comment type="caution">
    <text evidence="2">The sequence shown here is derived from an EMBL/GenBank/DDBJ whole genome shotgun (WGS) entry which is preliminary data.</text>
</comment>
<dbReference type="Gene3D" id="3.40.50.1820">
    <property type="entry name" value="alpha/beta hydrolase"/>
    <property type="match status" value="1"/>
</dbReference>
<feature type="domain" description="AB hydrolase-1" evidence="1">
    <location>
        <begin position="28"/>
        <end position="247"/>
    </location>
</feature>
<dbReference type="RefSeq" id="WP_006333776.1">
    <property type="nucleotide sequence ID" value="NZ_BAHC01000117.1"/>
</dbReference>
<dbReference type="AlphaFoldDB" id="K6VV21"/>
<accession>K6VV21</accession>
<keyword evidence="2" id="KW-0378">Hydrolase</keyword>
<evidence type="ECO:0000313" key="2">
    <source>
        <dbReference type="EMBL" id="GAB90740.1"/>
    </source>
</evidence>
<reference evidence="2 3" key="1">
    <citation type="submission" date="2012-08" db="EMBL/GenBank/DDBJ databases">
        <title>Whole genome shotgun sequence of Gordonia rhizosphera NBRC 16068.</title>
        <authorList>
            <person name="Takarada H."/>
            <person name="Isaki S."/>
            <person name="Hosoyama A."/>
            <person name="Tsuchikane K."/>
            <person name="Katsumata H."/>
            <person name="Baba S."/>
            <person name="Ohji S."/>
            <person name="Yamazaki S."/>
            <person name="Fujita N."/>
        </authorList>
    </citation>
    <scope>NUCLEOTIDE SEQUENCE [LARGE SCALE GENOMIC DNA]</scope>
    <source>
        <strain evidence="2 3">NBRC 16068</strain>
    </source>
</reference>
<dbReference type="EMBL" id="BAHC01000117">
    <property type="protein sequence ID" value="GAB90740.1"/>
    <property type="molecule type" value="Genomic_DNA"/>
</dbReference>
<dbReference type="PANTHER" id="PTHR43433:SF5">
    <property type="entry name" value="AB HYDROLASE-1 DOMAIN-CONTAINING PROTEIN"/>
    <property type="match status" value="1"/>
</dbReference>
<dbReference type="Pfam" id="PF00561">
    <property type="entry name" value="Abhydrolase_1"/>
    <property type="match status" value="1"/>
</dbReference>
<keyword evidence="3" id="KW-1185">Reference proteome</keyword>
<dbReference type="InterPro" id="IPR000073">
    <property type="entry name" value="AB_hydrolase_1"/>
</dbReference>
<dbReference type="GO" id="GO:0016787">
    <property type="term" value="F:hydrolase activity"/>
    <property type="evidence" value="ECO:0007669"/>
    <property type="project" value="UniProtKB-KW"/>
</dbReference>
<dbReference type="InterPro" id="IPR029058">
    <property type="entry name" value="AB_hydrolase_fold"/>
</dbReference>
<evidence type="ECO:0000313" key="3">
    <source>
        <dbReference type="Proteomes" id="UP000008363"/>
    </source>
</evidence>
<dbReference type="eggNOG" id="COG2021">
    <property type="taxonomic scope" value="Bacteria"/>
</dbReference>
<organism evidence="2 3">
    <name type="scientific">Gordonia rhizosphera NBRC 16068</name>
    <dbReference type="NCBI Taxonomy" id="1108045"/>
    <lineage>
        <taxon>Bacteria</taxon>
        <taxon>Bacillati</taxon>
        <taxon>Actinomycetota</taxon>
        <taxon>Actinomycetes</taxon>
        <taxon>Mycobacteriales</taxon>
        <taxon>Gordoniaceae</taxon>
        <taxon>Gordonia</taxon>
    </lineage>
</organism>
<evidence type="ECO:0000259" key="1">
    <source>
        <dbReference type="Pfam" id="PF00561"/>
    </source>
</evidence>